<dbReference type="PROSITE" id="PS00719">
    <property type="entry name" value="GLYCOSYL_HYDROL_F2_1"/>
    <property type="match status" value="1"/>
</dbReference>
<dbReference type="Pfam" id="PF00703">
    <property type="entry name" value="Glyco_hydro_2"/>
    <property type="match status" value="1"/>
</dbReference>
<dbReference type="PANTHER" id="PTHR10066:SF67">
    <property type="entry name" value="BETA-GLUCURONIDASE"/>
    <property type="match status" value="1"/>
</dbReference>
<dbReference type="GO" id="GO:0019391">
    <property type="term" value="P:glucuronoside catabolic process"/>
    <property type="evidence" value="ECO:0007669"/>
    <property type="project" value="TreeGrafter"/>
</dbReference>
<dbReference type="GO" id="GO:0005975">
    <property type="term" value="P:carbohydrate metabolic process"/>
    <property type="evidence" value="ECO:0007669"/>
    <property type="project" value="InterPro"/>
</dbReference>
<evidence type="ECO:0000313" key="11">
    <source>
        <dbReference type="Proteomes" id="UP000823886"/>
    </source>
</evidence>
<dbReference type="InterPro" id="IPR006103">
    <property type="entry name" value="Glyco_hydro_2_cat"/>
</dbReference>
<evidence type="ECO:0000259" key="8">
    <source>
        <dbReference type="Pfam" id="PF02836"/>
    </source>
</evidence>
<dbReference type="SUPFAM" id="SSF49785">
    <property type="entry name" value="Galactose-binding domain-like"/>
    <property type="match status" value="1"/>
</dbReference>
<gene>
    <name evidence="10" type="primary">uidA</name>
    <name evidence="10" type="ORF">H9753_00970</name>
</gene>
<feature type="domain" description="Glycoside hydrolase family 2 catalytic" evidence="8">
    <location>
        <begin position="285"/>
        <end position="590"/>
    </location>
</feature>
<evidence type="ECO:0000256" key="5">
    <source>
        <dbReference type="ARBA" id="ARBA00023295"/>
    </source>
</evidence>
<dbReference type="GO" id="GO:0030246">
    <property type="term" value="F:carbohydrate binding"/>
    <property type="evidence" value="ECO:0007669"/>
    <property type="project" value="TreeGrafter"/>
</dbReference>
<dbReference type="AlphaFoldDB" id="A0A9D2PM61"/>
<dbReference type="InterPro" id="IPR023230">
    <property type="entry name" value="Glyco_hydro_2_CS"/>
</dbReference>
<dbReference type="PROSITE" id="PS00608">
    <property type="entry name" value="GLYCOSYL_HYDROL_F2_2"/>
    <property type="match status" value="1"/>
</dbReference>
<organism evidence="10 11">
    <name type="scientific">Candidatus Blautia merdavium</name>
    <dbReference type="NCBI Taxonomy" id="2838494"/>
    <lineage>
        <taxon>Bacteria</taxon>
        <taxon>Bacillati</taxon>
        <taxon>Bacillota</taxon>
        <taxon>Clostridia</taxon>
        <taxon>Lachnospirales</taxon>
        <taxon>Lachnospiraceae</taxon>
        <taxon>Blautia</taxon>
    </lineage>
</organism>
<dbReference type="InterPro" id="IPR006101">
    <property type="entry name" value="Glyco_hydro_2"/>
</dbReference>
<comment type="similarity">
    <text evidence="1 6">Belongs to the glycosyl hydrolase 2 family.</text>
</comment>
<dbReference type="Gene3D" id="2.60.40.10">
    <property type="entry name" value="Immunoglobulins"/>
    <property type="match status" value="1"/>
</dbReference>
<protein>
    <recommendedName>
        <fullName evidence="3">Beta-glucuronidase</fullName>
        <ecNumber evidence="2">3.2.1.31</ecNumber>
    </recommendedName>
</protein>
<reference evidence="10" key="2">
    <citation type="submission" date="2021-04" db="EMBL/GenBank/DDBJ databases">
        <authorList>
            <person name="Gilroy R."/>
        </authorList>
    </citation>
    <scope>NUCLEOTIDE SEQUENCE</scope>
    <source>
        <strain evidence="10">ChiBcec2-3848</strain>
    </source>
</reference>
<dbReference type="PANTHER" id="PTHR10066">
    <property type="entry name" value="BETA-GLUCURONIDASE"/>
    <property type="match status" value="1"/>
</dbReference>
<evidence type="ECO:0000256" key="4">
    <source>
        <dbReference type="ARBA" id="ARBA00022801"/>
    </source>
</evidence>
<dbReference type="Proteomes" id="UP000823886">
    <property type="component" value="Unassembled WGS sequence"/>
</dbReference>
<evidence type="ECO:0000256" key="3">
    <source>
        <dbReference type="ARBA" id="ARBA00016205"/>
    </source>
</evidence>
<dbReference type="InterPro" id="IPR006104">
    <property type="entry name" value="Glyco_hydro_2_N"/>
</dbReference>
<dbReference type="NCBIfam" id="NF007538">
    <property type="entry name" value="PRK10150.1"/>
    <property type="match status" value="1"/>
</dbReference>
<dbReference type="InterPro" id="IPR013783">
    <property type="entry name" value="Ig-like_fold"/>
</dbReference>
<dbReference type="Gene3D" id="3.20.20.80">
    <property type="entry name" value="Glycosidases"/>
    <property type="match status" value="1"/>
</dbReference>
<dbReference type="InterPro" id="IPR008979">
    <property type="entry name" value="Galactose-bd-like_sf"/>
</dbReference>
<dbReference type="EMBL" id="DWVZ01000011">
    <property type="protein sequence ID" value="HJC62177.1"/>
    <property type="molecule type" value="Genomic_DNA"/>
</dbReference>
<keyword evidence="5 6" id="KW-0326">Glycosidase</keyword>
<evidence type="ECO:0000256" key="1">
    <source>
        <dbReference type="ARBA" id="ARBA00007401"/>
    </source>
</evidence>
<dbReference type="InterPro" id="IPR023232">
    <property type="entry name" value="Glyco_hydro_2_AS"/>
</dbReference>
<reference evidence="10" key="1">
    <citation type="journal article" date="2021" name="PeerJ">
        <title>Extensive microbial diversity within the chicken gut microbiome revealed by metagenomics and culture.</title>
        <authorList>
            <person name="Gilroy R."/>
            <person name="Ravi A."/>
            <person name="Getino M."/>
            <person name="Pursley I."/>
            <person name="Horton D.L."/>
            <person name="Alikhan N.F."/>
            <person name="Baker D."/>
            <person name="Gharbi K."/>
            <person name="Hall N."/>
            <person name="Watson M."/>
            <person name="Adriaenssens E.M."/>
            <person name="Foster-Nyarko E."/>
            <person name="Jarju S."/>
            <person name="Secka A."/>
            <person name="Antonio M."/>
            <person name="Oren A."/>
            <person name="Chaudhuri R.R."/>
            <person name="La Ragione R."/>
            <person name="Hildebrand F."/>
            <person name="Pallen M.J."/>
        </authorList>
    </citation>
    <scope>NUCLEOTIDE SEQUENCE</scope>
    <source>
        <strain evidence="10">ChiBcec2-3848</strain>
    </source>
</reference>
<comment type="caution">
    <text evidence="10">The sequence shown here is derived from an EMBL/GenBank/DDBJ whole genome shotgun (WGS) entry which is preliminary data.</text>
</comment>
<dbReference type="Pfam" id="PF02837">
    <property type="entry name" value="Glyco_hydro_2_N"/>
    <property type="match status" value="1"/>
</dbReference>
<keyword evidence="4 6" id="KW-0378">Hydrolase</keyword>
<dbReference type="Gene3D" id="2.60.120.260">
    <property type="entry name" value="Galactose-binding domain-like"/>
    <property type="match status" value="1"/>
</dbReference>
<dbReference type="Pfam" id="PF02836">
    <property type="entry name" value="Glyco_hydro_2_C"/>
    <property type="match status" value="1"/>
</dbReference>
<evidence type="ECO:0000259" key="9">
    <source>
        <dbReference type="Pfam" id="PF02837"/>
    </source>
</evidence>
<dbReference type="EC" id="3.2.1.31" evidence="2"/>
<evidence type="ECO:0000313" key="10">
    <source>
        <dbReference type="EMBL" id="HJC62177.1"/>
    </source>
</evidence>
<evidence type="ECO:0000256" key="6">
    <source>
        <dbReference type="RuleBase" id="RU361154"/>
    </source>
</evidence>
<name>A0A9D2PM61_9FIRM</name>
<dbReference type="InterPro" id="IPR017853">
    <property type="entry name" value="GH"/>
</dbReference>
<feature type="domain" description="Glycoside hydrolase family 2 immunoglobulin-like beta-sandwich" evidence="7">
    <location>
        <begin position="195"/>
        <end position="283"/>
    </location>
</feature>
<dbReference type="SUPFAM" id="SSF49303">
    <property type="entry name" value="beta-Galactosidase/glucuronidase domain"/>
    <property type="match status" value="1"/>
</dbReference>
<dbReference type="FunFam" id="3.20.20.80:FF:000080">
    <property type="entry name" value="Beta-glucuronidase UidA"/>
    <property type="match status" value="1"/>
</dbReference>
<accession>A0A9D2PM61</accession>
<proteinExistence type="inferred from homology"/>
<evidence type="ECO:0000256" key="2">
    <source>
        <dbReference type="ARBA" id="ARBA00012761"/>
    </source>
</evidence>
<dbReference type="PRINTS" id="PR00132">
    <property type="entry name" value="GLHYDRLASE2"/>
</dbReference>
<dbReference type="SUPFAM" id="SSF51445">
    <property type="entry name" value="(Trans)glycosidases"/>
    <property type="match status" value="1"/>
</dbReference>
<feature type="domain" description="Glycosyl hydrolases family 2 sugar binding" evidence="9">
    <location>
        <begin position="14"/>
        <end position="193"/>
    </location>
</feature>
<dbReference type="InterPro" id="IPR036156">
    <property type="entry name" value="Beta-gal/glucu_dom_sf"/>
</dbReference>
<evidence type="ECO:0000259" key="7">
    <source>
        <dbReference type="Pfam" id="PF00703"/>
    </source>
</evidence>
<dbReference type="GO" id="GO:0004566">
    <property type="term" value="F:beta-glucuronidase activity"/>
    <property type="evidence" value="ECO:0007669"/>
    <property type="project" value="UniProtKB-EC"/>
</dbReference>
<sequence length="597" mass="68360">MLYPKINDARTVMDLSGIWDFKLDDGKGFEEKWMERPLEAPERIAVPASYNDQVEGVDFREHCGWAFYQKEIYIPKILLTQRVVLRFGAVTHKAKVYLNGELLCEHIGGFLPFEAEIQNFVHPGKNLLCIAVDNRVNYSTLPIGNEVGAAFFGSELPDIPSVNTTIPKPHNAPNFDFFNYAGINRPVKIYTTPKAYIRDIVLVTKIEGEHAKVHYTVDCCGGEDQNVTVRFFDEAGEETACAQGREGTVLIRNVHLWQPGNAYLYTAKAEFGQDLYEEQFGVRSIEIKGTQFLINGQPFYFKGFGKHEDSEVHGRGLNEPMNVKDLSLMKWLGANSFRTSHYPYAEEMLSLCDRMGIVVIDETPAVGLNFGWNDEGYAKFKTKEHHAQVIRDLIARDKNHPCVAVWSIANEPDTEKQPQQAHDYFMPLYDLAHACDPQDRPVTLVICQNDYTRDITAPKMDLICANRYYGWYVFSGDLDAAERAMREEMKYWEKLGKPWMITEYGADTVAGIHMATGNMFSEEYQAEYYKTINKVLDEFPFVVGEHAWNFADFATIQGTLRVDGNKKGIFTRARRPKLAAHYFRNRWHGIPDFNYKK</sequence>
<dbReference type="InterPro" id="IPR006102">
    <property type="entry name" value="Ig-like_GH2"/>
</dbReference>